<dbReference type="InterPro" id="IPR036849">
    <property type="entry name" value="Enolase-like_C_sf"/>
</dbReference>
<evidence type="ECO:0000259" key="4">
    <source>
        <dbReference type="SMART" id="SM00922"/>
    </source>
</evidence>
<dbReference type="GO" id="GO:0034194">
    <property type="term" value="P:D-galactonate catabolic process"/>
    <property type="evidence" value="ECO:0007669"/>
    <property type="project" value="InterPro"/>
</dbReference>
<dbReference type="GO" id="GO:0008869">
    <property type="term" value="F:galactonate dehydratase activity"/>
    <property type="evidence" value="ECO:0007669"/>
    <property type="project" value="InterPro"/>
</dbReference>
<dbReference type="AlphaFoldDB" id="A0A0B0ICW4"/>
<dbReference type="OrthoDB" id="9775391at2"/>
<dbReference type="Pfam" id="PF13378">
    <property type="entry name" value="MR_MLE_C"/>
    <property type="match status" value="1"/>
</dbReference>
<dbReference type="CDD" id="cd03325">
    <property type="entry name" value="D-galactonate_dehydratase"/>
    <property type="match status" value="1"/>
</dbReference>
<dbReference type="GO" id="GO:0046872">
    <property type="term" value="F:metal ion binding"/>
    <property type="evidence" value="ECO:0007669"/>
    <property type="project" value="UniProtKB-KW"/>
</dbReference>
<dbReference type="SMART" id="SM00922">
    <property type="entry name" value="MR_MLE"/>
    <property type="match status" value="1"/>
</dbReference>
<proteinExistence type="predicted"/>
<keyword evidence="2" id="KW-0460">Magnesium</keyword>
<dbReference type="NCBIfam" id="NF010624">
    <property type="entry name" value="PRK14017.1"/>
    <property type="match status" value="1"/>
</dbReference>
<dbReference type="RefSeq" id="WP_034631988.1">
    <property type="nucleotide sequence ID" value="NZ_JRJU01000031.1"/>
</dbReference>
<comment type="caution">
    <text evidence="5">The sequence shown here is derived from an EMBL/GenBank/DDBJ whole genome shotgun (WGS) entry which is preliminary data.</text>
</comment>
<sequence>MKITKLECFIVPPRWCFLKVETDEGITGWGEPVIEGRAHTVKAAVEELSEYLIGKDPLRIEDHWNVLYRSGFYRGGPILMSAIAGIDQALWDIKGKYFNAPIYQLMGGACRDSIRVYSWIGGDRPSDVGQAAKEVADRGFTAVKMNGTEELQYVDSYEKIDQVVERIAAVREAAGEYIGIGIDFHGRVHKPMAKILAKELEPFRPMFIEEPVLSENNEALREIANHTHIPIATGERMYSRWDFKQLLADGYVDIIQPDLSHAGGITECKKIVSMAEAFDVAVAPHCPLGPIALAACLQVDATSHNAYIQEQSLGIHYNKGNDLLDYITDPSVFDYEDGHVKIPQGPGLGITINEEYVRKMAEVGHNWKNPVWRHKDGTVAEW</sequence>
<protein>
    <submittedName>
        <fullName evidence="5">Galactonate dehydratase</fullName>
    </submittedName>
</protein>
<dbReference type="SFLD" id="SFLDS00001">
    <property type="entry name" value="Enolase"/>
    <property type="match status" value="1"/>
</dbReference>
<dbReference type="EMBL" id="JRJU01000031">
    <property type="protein sequence ID" value="KHF38737.1"/>
    <property type="molecule type" value="Genomic_DNA"/>
</dbReference>
<feature type="domain" description="Mandelate racemase/muconate lactonizing enzyme C-terminal" evidence="4">
    <location>
        <begin position="125"/>
        <end position="230"/>
    </location>
</feature>
<dbReference type="Proteomes" id="UP000030832">
    <property type="component" value="Unassembled WGS sequence"/>
</dbReference>
<dbReference type="PANTHER" id="PTHR48080:SF2">
    <property type="entry name" value="D-GALACTONATE DEHYDRATASE"/>
    <property type="match status" value="1"/>
</dbReference>
<keyword evidence="3" id="KW-0456">Lyase</keyword>
<dbReference type="PANTHER" id="PTHR48080">
    <property type="entry name" value="D-GALACTONATE DEHYDRATASE-RELATED"/>
    <property type="match status" value="1"/>
</dbReference>
<reference evidence="5 6" key="1">
    <citation type="submission" date="2014-09" db="EMBL/GenBank/DDBJ databases">
        <title>Genome sequencing and annotation of Bacillus Okhensis strain Kh10-101T.</title>
        <authorList>
            <person name="Prakash J.S."/>
        </authorList>
    </citation>
    <scope>NUCLEOTIDE SEQUENCE [LARGE SCALE GENOMIC DNA]</scope>
    <source>
        <strain evidence="6">Kh10-101T</strain>
    </source>
</reference>
<evidence type="ECO:0000256" key="1">
    <source>
        <dbReference type="ARBA" id="ARBA00022723"/>
    </source>
</evidence>
<dbReference type="eggNOG" id="COG4948">
    <property type="taxonomic scope" value="Bacteria"/>
</dbReference>
<dbReference type="SFLD" id="SFLDG00179">
    <property type="entry name" value="mandelate_racemase"/>
    <property type="match status" value="1"/>
</dbReference>
<dbReference type="FunFam" id="3.30.390.10:FF:000003">
    <property type="entry name" value="D-galactonate dehydratase"/>
    <property type="match status" value="1"/>
</dbReference>
<keyword evidence="1" id="KW-0479">Metal-binding</keyword>
<dbReference type="InterPro" id="IPR029017">
    <property type="entry name" value="Enolase-like_N"/>
</dbReference>
<evidence type="ECO:0000313" key="6">
    <source>
        <dbReference type="Proteomes" id="UP000030832"/>
    </source>
</evidence>
<dbReference type="STRING" id="333138.LQ50_19455"/>
<dbReference type="GO" id="GO:0009063">
    <property type="term" value="P:amino acid catabolic process"/>
    <property type="evidence" value="ECO:0007669"/>
    <property type="project" value="InterPro"/>
</dbReference>
<dbReference type="InterPro" id="IPR013341">
    <property type="entry name" value="Mandelate_racemase_N_dom"/>
</dbReference>
<dbReference type="SUPFAM" id="SSF54826">
    <property type="entry name" value="Enolase N-terminal domain-like"/>
    <property type="match status" value="1"/>
</dbReference>
<dbReference type="SUPFAM" id="SSF51604">
    <property type="entry name" value="Enolase C-terminal domain-like"/>
    <property type="match status" value="1"/>
</dbReference>
<dbReference type="PROSITE" id="PS00909">
    <property type="entry name" value="MR_MLE_2"/>
    <property type="match status" value="1"/>
</dbReference>
<name>A0A0B0ICW4_9BACI</name>
<organism evidence="5 6">
    <name type="scientific">Halalkalibacter okhensis</name>
    <dbReference type="NCBI Taxonomy" id="333138"/>
    <lineage>
        <taxon>Bacteria</taxon>
        <taxon>Bacillati</taxon>
        <taxon>Bacillota</taxon>
        <taxon>Bacilli</taxon>
        <taxon>Bacillales</taxon>
        <taxon>Bacillaceae</taxon>
        <taxon>Halalkalibacter</taxon>
    </lineage>
</organism>
<dbReference type="InterPro" id="IPR013342">
    <property type="entry name" value="Mandelate_racemase_C"/>
</dbReference>
<dbReference type="Gene3D" id="3.30.390.10">
    <property type="entry name" value="Enolase-like, N-terminal domain"/>
    <property type="match status" value="1"/>
</dbReference>
<dbReference type="InterPro" id="IPR034593">
    <property type="entry name" value="DgoD-like"/>
</dbReference>
<gene>
    <name evidence="5" type="ORF">LQ50_19455</name>
</gene>
<accession>A0A0B0ICW4</accession>
<keyword evidence="6" id="KW-1185">Reference proteome</keyword>
<dbReference type="SFLD" id="SFLDF00003">
    <property type="entry name" value="D-galactonate_dehydratase"/>
    <property type="match status" value="1"/>
</dbReference>
<dbReference type="Gene3D" id="3.20.20.120">
    <property type="entry name" value="Enolase-like C-terminal domain"/>
    <property type="match status" value="1"/>
</dbReference>
<dbReference type="InterPro" id="IPR018110">
    <property type="entry name" value="Mandel_Rmase/mucon_lact_enz_CS"/>
</dbReference>
<dbReference type="InterPro" id="IPR023592">
    <property type="entry name" value="Galactonate_deHydtase"/>
</dbReference>
<evidence type="ECO:0000313" key="5">
    <source>
        <dbReference type="EMBL" id="KHF38737.1"/>
    </source>
</evidence>
<dbReference type="PROSITE" id="PS00908">
    <property type="entry name" value="MR_MLE_1"/>
    <property type="match status" value="1"/>
</dbReference>
<evidence type="ECO:0000256" key="2">
    <source>
        <dbReference type="ARBA" id="ARBA00022842"/>
    </source>
</evidence>
<dbReference type="Pfam" id="PF02746">
    <property type="entry name" value="MR_MLE_N"/>
    <property type="match status" value="1"/>
</dbReference>
<dbReference type="InterPro" id="IPR029065">
    <property type="entry name" value="Enolase_C-like"/>
</dbReference>
<evidence type="ECO:0000256" key="3">
    <source>
        <dbReference type="ARBA" id="ARBA00023239"/>
    </source>
</evidence>